<sequence length="501" mass="56337">MASGVLSCNHVEVPPSISFSGSGFMATYQLGVAQCLLNYVPSIVRAAPFVLGASAGSLVAAAVVCDMSPITIRDEMIHFAKQMKAFRLGPFNPSINVFHWLECILNKYLPSDAHRLASGRLAVAMTRLSDGKHIVTTEFQSKEDVVQASLHYRLCFVAALCLGTVVFCLHPSKERRVFNAPLTLTLGTLFGQYHNICDLILQYYLDGGFTGMQPVLPVSCSHTLTVSPFSGETDICPSDTPCMWDMVVSGATLKGNMANSVRVINALYPMALETLEQAYYSGYKDTIDFLLRSDLVPRLTIHKISQGQLNANQTTARIHLETTMEEEEEIKAEKEKATLTAFEDIRNMPMGNNDPEQRLELVFRQAPELVFWAWHSMRHFFFFFFKILVGSLKKNTKDRVMPIIMFMKWLKILAQFEALRGQRPTATRNKSSDHSENDKHSISMDPIHSRFTTKMVTEMLFEESTQNMRIGILNPDSEKKEEKKSGSSCNLWFVLESISPR</sequence>
<evidence type="ECO:0000259" key="4">
    <source>
        <dbReference type="PROSITE" id="PS51635"/>
    </source>
</evidence>
<gene>
    <name evidence="5" type="ORF">F2P81_011547</name>
</gene>
<name>A0A6A4SU86_SCOMX</name>
<feature type="compositionally biased region" description="Basic and acidic residues" evidence="3">
    <location>
        <begin position="430"/>
        <end position="442"/>
    </location>
</feature>
<accession>A0A6A4SU86</accession>
<dbReference type="PANTHER" id="PTHR12406">
    <property type="entry name" value="CALCIUM-INDEPENDENT PHOSPHOLIPASE A2 IPLA2 -RELATED"/>
    <property type="match status" value="1"/>
</dbReference>
<protein>
    <recommendedName>
        <fullName evidence="4">PNPLA domain-containing protein</fullName>
    </recommendedName>
</protein>
<dbReference type="PANTHER" id="PTHR12406:SF46">
    <property type="entry name" value="PATATIN-LIKE PHOSPHOLIPASE DOMAIN-CONTAINING PROTEIN 2"/>
    <property type="match status" value="1"/>
</dbReference>
<evidence type="ECO:0000313" key="6">
    <source>
        <dbReference type="Proteomes" id="UP000438429"/>
    </source>
</evidence>
<dbReference type="Proteomes" id="UP000438429">
    <property type="component" value="Unassembled WGS sequence"/>
</dbReference>
<dbReference type="GO" id="GO:0005811">
    <property type="term" value="C:lipid droplet"/>
    <property type="evidence" value="ECO:0007669"/>
    <property type="project" value="TreeGrafter"/>
</dbReference>
<dbReference type="SUPFAM" id="SSF52151">
    <property type="entry name" value="FabD/lysophospholipase-like"/>
    <property type="match status" value="1"/>
</dbReference>
<comment type="caution">
    <text evidence="5">The sequence shown here is derived from an EMBL/GenBank/DDBJ whole genome shotgun (WGS) entry which is preliminary data.</text>
</comment>
<keyword evidence="2" id="KW-0378">Hydrolase</keyword>
<dbReference type="EMBL" id="VEVO01000010">
    <property type="protein sequence ID" value="KAF0036235.1"/>
    <property type="molecule type" value="Genomic_DNA"/>
</dbReference>
<reference evidence="5 6" key="1">
    <citation type="submission" date="2019-06" db="EMBL/GenBank/DDBJ databases">
        <title>Draft genomes of female and male turbot (Scophthalmus maximus).</title>
        <authorList>
            <person name="Xu H."/>
            <person name="Xu X.-W."/>
            <person name="Shao C."/>
            <person name="Chen S."/>
        </authorList>
    </citation>
    <scope>NUCLEOTIDE SEQUENCE [LARGE SCALE GENOMIC DNA]</scope>
    <source>
        <strain evidence="5">Ysfricsl-2016a</strain>
        <tissue evidence="5">Blood</tissue>
    </source>
</reference>
<dbReference type="Pfam" id="PF01734">
    <property type="entry name" value="Patatin"/>
    <property type="match status" value="1"/>
</dbReference>
<dbReference type="InterPro" id="IPR016035">
    <property type="entry name" value="Acyl_Trfase/lysoPLipase"/>
</dbReference>
<dbReference type="PROSITE" id="PS51635">
    <property type="entry name" value="PNPLA"/>
    <property type="match status" value="1"/>
</dbReference>
<dbReference type="InterPro" id="IPR002641">
    <property type="entry name" value="PNPLA_dom"/>
</dbReference>
<keyword evidence="2" id="KW-0442">Lipid degradation</keyword>
<evidence type="ECO:0000256" key="1">
    <source>
        <dbReference type="ARBA" id="ARBA00023098"/>
    </source>
</evidence>
<feature type="short sequence motif" description="GXSXG" evidence="2">
    <location>
        <begin position="52"/>
        <end position="56"/>
    </location>
</feature>
<keyword evidence="1 2" id="KW-0443">Lipid metabolism</keyword>
<proteinExistence type="predicted"/>
<feature type="active site" description="Nucleophile" evidence="2">
    <location>
        <position position="54"/>
    </location>
</feature>
<dbReference type="AlphaFoldDB" id="A0A6A4SU86"/>
<feature type="region of interest" description="Disordered" evidence="3">
    <location>
        <begin position="423"/>
        <end position="443"/>
    </location>
</feature>
<feature type="active site" description="Proton acceptor" evidence="2">
    <location>
        <position position="206"/>
    </location>
</feature>
<evidence type="ECO:0000313" key="5">
    <source>
        <dbReference type="EMBL" id="KAF0036235.1"/>
    </source>
</evidence>
<evidence type="ECO:0000256" key="3">
    <source>
        <dbReference type="SAM" id="MobiDB-lite"/>
    </source>
</evidence>
<dbReference type="GO" id="GO:0019433">
    <property type="term" value="P:triglyceride catabolic process"/>
    <property type="evidence" value="ECO:0007669"/>
    <property type="project" value="TreeGrafter"/>
</dbReference>
<dbReference type="InterPro" id="IPR033562">
    <property type="entry name" value="PLPL"/>
</dbReference>
<dbReference type="GO" id="GO:0016020">
    <property type="term" value="C:membrane"/>
    <property type="evidence" value="ECO:0007669"/>
    <property type="project" value="TreeGrafter"/>
</dbReference>
<comment type="caution">
    <text evidence="2">Lacks conserved residue(s) required for the propagation of feature annotation.</text>
</comment>
<dbReference type="GO" id="GO:0005737">
    <property type="term" value="C:cytoplasm"/>
    <property type="evidence" value="ECO:0007669"/>
    <property type="project" value="TreeGrafter"/>
</dbReference>
<dbReference type="Gene3D" id="3.40.1090.10">
    <property type="entry name" value="Cytosolic phospholipase A2 catalytic domain"/>
    <property type="match status" value="1"/>
</dbReference>
<evidence type="ECO:0000256" key="2">
    <source>
        <dbReference type="PROSITE-ProRule" id="PRU01161"/>
    </source>
</evidence>
<organism evidence="5 6">
    <name type="scientific">Scophthalmus maximus</name>
    <name type="common">Turbot</name>
    <name type="synonym">Psetta maxima</name>
    <dbReference type="NCBI Taxonomy" id="52904"/>
    <lineage>
        <taxon>Eukaryota</taxon>
        <taxon>Metazoa</taxon>
        <taxon>Chordata</taxon>
        <taxon>Craniata</taxon>
        <taxon>Vertebrata</taxon>
        <taxon>Euteleostomi</taxon>
        <taxon>Actinopterygii</taxon>
        <taxon>Neopterygii</taxon>
        <taxon>Teleostei</taxon>
        <taxon>Neoteleostei</taxon>
        <taxon>Acanthomorphata</taxon>
        <taxon>Carangaria</taxon>
        <taxon>Pleuronectiformes</taxon>
        <taxon>Pleuronectoidei</taxon>
        <taxon>Scophthalmidae</taxon>
        <taxon>Scophthalmus</taxon>
    </lineage>
</organism>
<dbReference type="GO" id="GO:0055088">
    <property type="term" value="P:lipid homeostasis"/>
    <property type="evidence" value="ECO:0007669"/>
    <property type="project" value="TreeGrafter"/>
</dbReference>
<feature type="domain" description="PNPLA" evidence="4">
    <location>
        <begin position="17"/>
        <end position="219"/>
    </location>
</feature>
<dbReference type="GO" id="GO:0004806">
    <property type="term" value="F:triacylglycerol lipase activity"/>
    <property type="evidence" value="ECO:0007669"/>
    <property type="project" value="TreeGrafter"/>
</dbReference>
<feature type="short sequence motif" description="DGA/G" evidence="2">
    <location>
        <begin position="206"/>
        <end position="208"/>
    </location>
</feature>